<protein>
    <submittedName>
        <fullName evidence="2">Uncharacterized protein</fullName>
    </submittedName>
</protein>
<evidence type="ECO:0000256" key="1">
    <source>
        <dbReference type="SAM" id="Phobius"/>
    </source>
</evidence>
<dbReference type="AlphaFoldDB" id="A0A1G8UJZ5"/>
<keyword evidence="1" id="KW-0812">Transmembrane</keyword>
<dbReference type="STRING" id="1174501.SAMN05216192_11917"/>
<feature type="transmembrane region" description="Helical" evidence="1">
    <location>
        <begin position="21"/>
        <end position="40"/>
    </location>
</feature>
<reference evidence="3" key="1">
    <citation type="submission" date="2016-10" db="EMBL/GenBank/DDBJ databases">
        <authorList>
            <person name="Varghese N."/>
            <person name="Submissions S."/>
        </authorList>
    </citation>
    <scope>NUCLEOTIDE SEQUENCE [LARGE SCALE GENOMIC DNA]</scope>
    <source>
        <strain evidence="3">CGMCC 1.11012</strain>
    </source>
</reference>
<evidence type="ECO:0000313" key="3">
    <source>
        <dbReference type="Proteomes" id="UP000199050"/>
    </source>
</evidence>
<keyword evidence="3" id="KW-1185">Reference proteome</keyword>
<keyword evidence="1" id="KW-0472">Membrane</keyword>
<evidence type="ECO:0000313" key="2">
    <source>
        <dbReference type="EMBL" id="SDJ54113.1"/>
    </source>
</evidence>
<proteinExistence type="predicted"/>
<sequence>MHISFQPKKSPFCPNCAMYSYIFYSVVIILKEVISWVQIADTAVMLVALM</sequence>
<accession>A0A1G8UJZ5</accession>
<name>A0A1G8UJZ5_9BACL</name>
<gene>
    <name evidence="2" type="ORF">SAMN05216192_11917</name>
</gene>
<dbReference type="Proteomes" id="UP000199050">
    <property type="component" value="Unassembled WGS sequence"/>
</dbReference>
<dbReference type="EMBL" id="FNDX01000019">
    <property type="protein sequence ID" value="SDJ54113.1"/>
    <property type="molecule type" value="Genomic_DNA"/>
</dbReference>
<keyword evidence="1" id="KW-1133">Transmembrane helix</keyword>
<organism evidence="2 3">
    <name type="scientific">Paenibacillus typhae</name>
    <dbReference type="NCBI Taxonomy" id="1174501"/>
    <lineage>
        <taxon>Bacteria</taxon>
        <taxon>Bacillati</taxon>
        <taxon>Bacillota</taxon>
        <taxon>Bacilli</taxon>
        <taxon>Bacillales</taxon>
        <taxon>Paenibacillaceae</taxon>
        <taxon>Paenibacillus</taxon>
    </lineage>
</organism>